<protein>
    <recommendedName>
        <fullName evidence="3">SprT-like domain-containing protein</fullName>
    </recommendedName>
</protein>
<evidence type="ECO:0008006" key="3">
    <source>
        <dbReference type="Google" id="ProtNLM"/>
    </source>
</evidence>
<accession>A0A6M3KKA3</accession>
<sequence length="124" mass="13899">MKWPKTIRIGYRTVRLIWDSPLGTALANDQGAALAGCARHVSGEMFLATGMDRQEQASTVLHELIHLVLKQSAQDQWEQEERVVSALASGPAQAMQDNPKLWRQIAKALKKKRAQQPGWWKTPA</sequence>
<dbReference type="EMBL" id="MT141514">
    <property type="protein sequence ID" value="QJA64173.1"/>
    <property type="molecule type" value="Genomic_DNA"/>
</dbReference>
<dbReference type="AlphaFoldDB" id="A0A6M3KKA3"/>
<proteinExistence type="predicted"/>
<evidence type="ECO:0000313" key="1">
    <source>
        <dbReference type="EMBL" id="QJA64173.1"/>
    </source>
</evidence>
<organism evidence="2">
    <name type="scientific">viral metagenome</name>
    <dbReference type="NCBI Taxonomy" id="1070528"/>
    <lineage>
        <taxon>unclassified sequences</taxon>
        <taxon>metagenomes</taxon>
        <taxon>organismal metagenomes</taxon>
    </lineage>
</organism>
<gene>
    <name evidence="2" type="ORF">MM415A00402_0032</name>
    <name evidence="1" type="ORF">MM415B00534_0032</name>
</gene>
<reference evidence="2" key="1">
    <citation type="submission" date="2020-03" db="EMBL/GenBank/DDBJ databases">
        <title>The deep terrestrial virosphere.</title>
        <authorList>
            <person name="Holmfeldt K."/>
            <person name="Nilsson E."/>
            <person name="Simone D."/>
            <person name="Lopez-Fernandez M."/>
            <person name="Wu X."/>
            <person name="de Brujin I."/>
            <person name="Lundin D."/>
            <person name="Andersson A."/>
            <person name="Bertilsson S."/>
            <person name="Dopson M."/>
        </authorList>
    </citation>
    <scope>NUCLEOTIDE SEQUENCE</scope>
    <source>
        <strain evidence="2">MM415A00402</strain>
        <strain evidence="1">MM415B00534</strain>
    </source>
</reference>
<evidence type="ECO:0000313" key="2">
    <source>
        <dbReference type="EMBL" id="QJA82479.1"/>
    </source>
</evidence>
<dbReference type="EMBL" id="MT142488">
    <property type="protein sequence ID" value="QJA82479.1"/>
    <property type="molecule type" value="Genomic_DNA"/>
</dbReference>
<name>A0A6M3KKA3_9ZZZZ</name>